<dbReference type="OrthoDB" id="333278at2"/>
<dbReference type="InterPro" id="IPR001279">
    <property type="entry name" value="Metallo-B-lactamas"/>
</dbReference>
<organism evidence="7 8">
    <name type="scientific">Gracilibacillus oryzae</name>
    <dbReference type="NCBI Taxonomy" id="1672701"/>
    <lineage>
        <taxon>Bacteria</taxon>
        <taxon>Bacillati</taxon>
        <taxon>Bacillota</taxon>
        <taxon>Bacilli</taxon>
        <taxon>Bacillales</taxon>
        <taxon>Bacillaceae</taxon>
        <taxon>Gracilibacillus</taxon>
    </lineage>
</organism>
<comment type="similarity">
    <text evidence="2">Belongs to the metallo-beta-lactamase superfamily.</text>
</comment>
<evidence type="ECO:0000256" key="5">
    <source>
        <dbReference type="ARBA" id="ARBA00022833"/>
    </source>
</evidence>
<comment type="cofactor">
    <cofactor evidence="1">
        <name>Zn(2+)</name>
        <dbReference type="ChEBI" id="CHEBI:29105"/>
    </cofactor>
</comment>
<feature type="domain" description="Metallo-beta-lactamase" evidence="6">
    <location>
        <begin position="46"/>
        <end position="280"/>
    </location>
</feature>
<dbReference type="GO" id="GO:0016787">
    <property type="term" value="F:hydrolase activity"/>
    <property type="evidence" value="ECO:0007669"/>
    <property type="project" value="UniProtKB-KW"/>
</dbReference>
<proteinExistence type="inferred from homology"/>
<dbReference type="SUPFAM" id="SSF56281">
    <property type="entry name" value="Metallo-hydrolase/oxidoreductase"/>
    <property type="match status" value="1"/>
</dbReference>
<evidence type="ECO:0000256" key="4">
    <source>
        <dbReference type="ARBA" id="ARBA00022801"/>
    </source>
</evidence>
<dbReference type="PANTHER" id="PTHR42978:SF2">
    <property type="entry name" value="102 KBASES UNSTABLE REGION: FROM 1 TO 119443"/>
    <property type="match status" value="1"/>
</dbReference>
<evidence type="ECO:0000256" key="3">
    <source>
        <dbReference type="ARBA" id="ARBA00022723"/>
    </source>
</evidence>
<accession>A0A7C8KSP1</accession>
<keyword evidence="3" id="KW-0479">Metal-binding</keyword>
<gene>
    <name evidence="7" type="ORF">F9U64_15470</name>
</gene>
<evidence type="ECO:0000256" key="1">
    <source>
        <dbReference type="ARBA" id="ARBA00001947"/>
    </source>
</evidence>
<dbReference type="AlphaFoldDB" id="A0A7C8KSP1"/>
<evidence type="ECO:0000313" key="8">
    <source>
        <dbReference type="Proteomes" id="UP000480246"/>
    </source>
</evidence>
<dbReference type="GO" id="GO:0046872">
    <property type="term" value="F:metal ion binding"/>
    <property type="evidence" value="ECO:0007669"/>
    <property type="project" value="UniProtKB-KW"/>
</dbReference>
<evidence type="ECO:0000259" key="6">
    <source>
        <dbReference type="SMART" id="SM00849"/>
    </source>
</evidence>
<dbReference type="CDD" id="cd07730">
    <property type="entry name" value="metallo-hydrolase-like_MBL-fold"/>
    <property type="match status" value="1"/>
</dbReference>
<name>A0A7C8KSP1_9BACI</name>
<protein>
    <submittedName>
        <fullName evidence="7">MBL fold metallo-hydrolase</fullName>
    </submittedName>
</protein>
<dbReference type="InterPro" id="IPR036866">
    <property type="entry name" value="RibonucZ/Hydroxyglut_hydro"/>
</dbReference>
<dbReference type="Proteomes" id="UP000480246">
    <property type="component" value="Unassembled WGS sequence"/>
</dbReference>
<evidence type="ECO:0000313" key="7">
    <source>
        <dbReference type="EMBL" id="KAB8129183.1"/>
    </source>
</evidence>
<sequence length="290" mass="32916">MEFTYLQNGGETMKKVKHELRTAGSCKQIEKITNTKKPLRSVFFPAHFSIIVHPDHGLILVDTGYAEHFDNAAKKFPYSLYKKVTPITFAQEDSAKAQLEREGFSCEDVAYIIITHFHADHIAGLKDFPNAKFICIKKAYNHIDGKSGWKALMSGFLPDLMPSDFRERVQFIDENYVPGNNANELDRFGTIYDIFSDQSIYAVELPGHACGQIGLFFETEGQKRFLIADAAWDSDAYRYHQPASPLAGLILDSFSSFQTTLEKLHHFHKDHPDVQMIPSHCREFTGGESK</sequence>
<evidence type="ECO:0000256" key="2">
    <source>
        <dbReference type="ARBA" id="ARBA00007749"/>
    </source>
</evidence>
<keyword evidence="4 7" id="KW-0378">Hydrolase</keyword>
<reference evidence="7 8" key="1">
    <citation type="submission" date="2019-10" db="EMBL/GenBank/DDBJ databases">
        <title>Gracilibacillus sp. nov. isolated from rice seeds.</title>
        <authorList>
            <person name="He S."/>
        </authorList>
    </citation>
    <scope>NUCLEOTIDE SEQUENCE [LARGE SCALE GENOMIC DNA]</scope>
    <source>
        <strain evidence="7 8">TD8</strain>
    </source>
</reference>
<dbReference type="EMBL" id="WEID01000077">
    <property type="protein sequence ID" value="KAB8129183.1"/>
    <property type="molecule type" value="Genomic_DNA"/>
</dbReference>
<comment type="caution">
    <text evidence="7">The sequence shown here is derived from an EMBL/GenBank/DDBJ whole genome shotgun (WGS) entry which is preliminary data.</text>
</comment>
<keyword evidence="8" id="KW-1185">Reference proteome</keyword>
<dbReference type="Pfam" id="PF00753">
    <property type="entry name" value="Lactamase_B"/>
    <property type="match status" value="1"/>
</dbReference>
<dbReference type="InterPro" id="IPR051013">
    <property type="entry name" value="MBL_superfamily_lactonases"/>
</dbReference>
<dbReference type="SMART" id="SM00849">
    <property type="entry name" value="Lactamase_B"/>
    <property type="match status" value="1"/>
</dbReference>
<dbReference type="PANTHER" id="PTHR42978">
    <property type="entry name" value="QUORUM-QUENCHING LACTONASE YTNP-RELATED-RELATED"/>
    <property type="match status" value="1"/>
</dbReference>
<keyword evidence="5" id="KW-0862">Zinc</keyword>
<dbReference type="Gene3D" id="3.60.15.10">
    <property type="entry name" value="Ribonuclease Z/Hydroxyacylglutathione hydrolase-like"/>
    <property type="match status" value="1"/>
</dbReference>